<keyword evidence="4" id="KW-1185">Reference proteome</keyword>
<dbReference type="EC" id="2.4.1.225" evidence="3"/>
<reference evidence="3 4" key="1">
    <citation type="journal article" date="2018" name="Sci. Rep.">
        <title>Genomic signatures of local adaptation to the degree of environmental predictability in rotifers.</title>
        <authorList>
            <person name="Franch-Gras L."/>
            <person name="Hahn C."/>
            <person name="Garcia-Roger E.M."/>
            <person name="Carmona M.J."/>
            <person name="Serra M."/>
            <person name="Gomez A."/>
        </authorList>
    </citation>
    <scope>NUCLEOTIDE SEQUENCE [LARGE SCALE GENOMIC DNA]</scope>
    <source>
        <strain evidence="3">HYR1</strain>
    </source>
</reference>
<dbReference type="Pfam" id="PF03016">
    <property type="entry name" value="Exostosin_GT47"/>
    <property type="match status" value="1"/>
</dbReference>
<evidence type="ECO:0000256" key="1">
    <source>
        <dbReference type="ARBA" id="ARBA00010271"/>
    </source>
</evidence>
<evidence type="ECO:0000313" key="3">
    <source>
        <dbReference type="EMBL" id="RNA10560.1"/>
    </source>
</evidence>
<accession>A0A3M7QGQ2</accession>
<dbReference type="OrthoDB" id="5954868at2759"/>
<keyword evidence="3" id="KW-0328">Glycosyltransferase</keyword>
<dbReference type="GO" id="GO:0015012">
    <property type="term" value="P:heparan sulfate proteoglycan biosynthetic process"/>
    <property type="evidence" value="ECO:0007669"/>
    <property type="project" value="UniProtKB-ARBA"/>
</dbReference>
<dbReference type="Proteomes" id="UP000276133">
    <property type="component" value="Unassembled WGS sequence"/>
</dbReference>
<organism evidence="3 4">
    <name type="scientific">Brachionus plicatilis</name>
    <name type="common">Marine rotifer</name>
    <name type="synonym">Brachionus muelleri</name>
    <dbReference type="NCBI Taxonomy" id="10195"/>
    <lineage>
        <taxon>Eukaryota</taxon>
        <taxon>Metazoa</taxon>
        <taxon>Spiralia</taxon>
        <taxon>Gnathifera</taxon>
        <taxon>Rotifera</taxon>
        <taxon>Eurotatoria</taxon>
        <taxon>Monogononta</taxon>
        <taxon>Pseudotrocha</taxon>
        <taxon>Ploima</taxon>
        <taxon>Brachionidae</taxon>
        <taxon>Brachionus</taxon>
    </lineage>
</organism>
<protein>
    <submittedName>
        <fullName evidence="3">Exostosin-1</fullName>
        <ecNumber evidence="3">2.4.1.17</ecNumber>
        <ecNumber evidence="3">2.4.1.224</ecNumber>
        <ecNumber evidence="3">2.4.1.225</ecNumber>
    </submittedName>
</protein>
<name>A0A3M7QGQ2_BRAPC</name>
<dbReference type="EC" id="2.4.1.224" evidence="3"/>
<dbReference type="STRING" id="10195.A0A3M7QGQ2"/>
<feature type="domain" description="Exostosin GT47" evidence="2">
    <location>
        <begin position="38"/>
        <end position="321"/>
    </location>
</feature>
<comment type="caution">
    <text evidence="3">The sequence shown here is derived from an EMBL/GenBank/DDBJ whole genome shotgun (WGS) entry which is preliminary data.</text>
</comment>
<dbReference type="PANTHER" id="PTHR11062:SF129">
    <property type="entry name" value="EXOSTOSIN-1"/>
    <property type="match status" value="1"/>
</dbReference>
<keyword evidence="3" id="KW-0808">Transferase</keyword>
<dbReference type="PANTHER" id="PTHR11062">
    <property type="entry name" value="EXOSTOSIN HEPARAN SULFATE GLYCOSYLTRANSFERASE -RELATED"/>
    <property type="match status" value="1"/>
</dbReference>
<dbReference type="EMBL" id="REGN01006159">
    <property type="protein sequence ID" value="RNA10560.1"/>
    <property type="molecule type" value="Genomic_DNA"/>
</dbReference>
<dbReference type="EC" id="2.4.1.17" evidence="3"/>
<dbReference type="InterPro" id="IPR040911">
    <property type="entry name" value="Exostosin_GT47"/>
</dbReference>
<evidence type="ECO:0000313" key="4">
    <source>
        <dbReference type="Proteomes" id="UP000276133"/>
    </source>
</evidence>
<comment type="similarity">
    <text evidence="1">Belongs to the glycosyltransferase 47 family.</text>
</comment>
<proteinExistence type="inferred from homology"/>
<dbReference type="GO" id="GO:0050508">
    <property type="term" value="F:glucuronosyl-N-acetylglucosaminyl-proteoglycan 4-alpha-N-acetylglucosaminyltransferase activity"/>
    <property type="evidence" value="ECO:0007669"/>
    <property type="project" value="UniProtKB-EC"/>
</dbReference>
<dbReference type="AlphaFoldDB" id="A0A3M7QGQ2"/>
<sequence length="369" mass="43697">MDQNNDDTKIFKSNKKNFKAKDQPCTLLKCFDIGKCKSEDLKVYIYNFPNITKSPVYKNILSVFKKYATSDPSSACLFVSSIDTLDQDRRSKNFVESASSLLPKLKYWNHGRNHLIFNMYSGTWPDYLETLALKTEQAILIRTSISDKTYRKGFDISFPLISQDFTVFNSKVQQFQVSDSIFRQKKYFLIFKGKRYLHGFGSDVRNKLYLLNNNRDIVLLTTCKHEKNWIKFKDKRCDEDNKNYEKFDYNDLLNNSTFCLIPRGRRLGTYRFLEVLKVGCIAVLLTDNWILPLSELIDWKKAVVFLKEKDLMQVPSILRKIPHEQITQMRKFSLHFYQKYFCSLETIIDSTMDLLDNRIKRYRNYLFNS</sequence>
<dbReference type="GO" id="GO:0050509">
    <property type="term" value="F:N-acetylglucosaminyl-proteoglycan 4-beta-glucuronosyltransferase activity"/>
    <property type="evidence" value="ECO:0007669"/>
    <property type="project" value="UniProtKB-EC"/>
</dbReference>
<dbReference type="InterPro" id="IPR004263">
    <property type="entry name" value="Exostosin"/>
</dbReference>
<dbReference type="GO" id="GO:0005794">
    <property type="term" value="C:Golgi apparatus"/>
    <property type="evidence" value="ECO:0007669"/>
    <property type="project" value="TreeGrafter"/>
</dbReference>
<evidence type="ECO:0000259" key="2">
    <source>
        <dbReference type="Pfam" id="PF03016"/>
    </source>
</evidence>
<gene>
    <name evidence="3" type="ORF">BpHYR1_026473</name>
</gene>